<dbReference type="SUPFAM" id="SSF63829">
    <property type="entry name" value="Calcium-dependent phosphotriesterase"/>
    <property type="match status" value="1"/>
</dbReference>
<organism evidence="2 3">
    <name type="scientific">Corynebacterium kalinowskii</name>
    <dbReference type="NCBI Taxonomy" id="2675216"/>
    <lineage>
        <taxon>Bacteria</taxon>
        <taxon>Bacillati</taxon>
        <taxon>Actinomycetota</taxon>
        <taxon>Actinomycetes</taxon>
        <taxon>Mycobacteriales</taxon>
        <taxon>Corynebacteriaceae</taxon>
        <taxon>Corynebacterium</taxon>
    </lineage>
</organism>
<proteinExistence type="predicted"/>
<keyword evidence="1" id="KW-0732">Signal</keyword>
<keyword evidence="3" id="KW-1185">Reference proteome</keyword>
<dbReference type="InterPro" id="IPR007788">
    <property type="entry name" value="QCT"/>
</dbReference>
<dbReference type="Proteomes" id="UP000427071">
    <property type="component" value="Chromosome"/>
</dbReference>
<evidence type="ECO:0000313" key="3">
    <source>
        <dbReference type="Proteomes" id="UP000427071"/>
    </source>
</evidence>
<gene>
    <name evidence="2" type="ORF">CKALI_08750</name>
</gene>
<sequence length="258" mass="27595">MRSTFAGLLSTCSLLSGCGTAPAPDPVPESGAAQFTVEIVRTLPGDPGSFTQGLEVSRRDPNELIVGTGWLGESRIYRRTMDGAEVASADLKATEFGEGIAQTTDAIWQLTWQNGVAYQRDPETLEVIGQASFPGEGWGLCALDASLYMSDGTESLRVLDSVTFAEKGRVATGVDKLNELECADGAIYANRFLTTEIVKLSPGGEVLGLIDASGLSNNATRDPNNVLNGIAHIPGTDRFYLTGKRWPDVYEVRFVPKS</sequence>
<dbReference type="Pfam" id="PF05096">
    <property type="entry name" value="Glu_cyclase_2"/>
    <property type="match status" value="1"/>
</dbReference>
<reference evidence="3" key="1">
    <citation type="submission" date="2019-11" db="EMBL/GenBank/DDBJ databases">
        <title>Complete genome sequence of Corynebacterium kalinowskii 1959, a novel Corynebacterium species isolated from soil of a small paddock in Vilsendorf, Germany.</title>
        <authorList>
            <person name="Schaffert L."/>
            <person name="Ruwe M."/>
            <person name="Milse J."/>
            <person name="Hanuschka K."/>
            <person name="Ortseifen V."/>
            <person name="Droste J."/>
            <person name="Brandt D."/>
            <person name="Schlueter L."/>
            <person name="Kutter Y."/>
            <person name="Vinke S."/>
            <person name="Viehoefer P."/>
            <person name="Jacob L."/>
            <person name="Luebke N.-C."/>
            <person name="Schulte-Berndt E."/>
            <person name="Hain C."/>
            <person name="Linder M."/>
            <person name="Schmidt P."/>
            <person name="Wollenschlaeger L."/>
            <person name="Luttermann T."/>
            <person name="Thieme E."/>
            <person name="Hassa J."/>
            <person name="Haak M."/>
            <person name="Wittchen M."/>
            <person name="Mentz A."/>
            <person name="Persicke M."/>
            <person name="Busche T."/>
            <person name="Ruckert C."/>
        </authorList>
    </citation>
    <scope>NUCLEOTIDE SEQUENCE [LARGE SCALE GENOMIC DNA]</scope>
    <source>
        <strain evidence="3">1959</strain>
    </source>
</reference>
<dbReference type="EMBL" id="CP046452">
    <property type="protein sequence ID" value="QGU02609.1"/>
    <property type="molecule type" value="Genomic_DNA"/>
</dbReference>
<name>A0A6B8VHX2_9CORY</name>
<dbReference type="PANTHER" id="PTHR31270">
    <property type="entry name" value="GLUTAMINYL-PEPTIDE CYCLOTRANSFERASE"/>
    <property type="match status" value="1"/>
</dbReference>
<dbReference type="PROSITE" id="PS51257">
    <property type="entry name" value="PROKAR_LIPOPROTEIN"/>
    <property type="match status" value="1"/>
</dbReference>
<evidence type="ECO:0000313" key="2">
    <source>
        <dbReference type="EMBL" id="QGU02609.1"/>
    </source>
</evidence>
<feature type="chain" id="PRO_5025406554" evidence="1">
    <location>
        <begin position="24"/>
        <end position="258"/>
    </location>
</feature>
<protein>
    <submittedName>
        <fullName evidence="2">Glutamine cyclotransferase</fullName>
    </submittedName>
</protein>
<accession>A0A6B8VHX2</accession>
<dbReference type="AlphaFoldDB" id="A0A6B8VHX2"/>
<feature type="signal peptide" evidence="1">
    <location>
        <begin position="1"/>
        <end position="23"/>
    </location>
</feature>
<dbReference type="PANTHER" id="PTHR31270:SF1">
    <property type="entry name" value="GLUTAMINYL-PEPTIDE CYCLOTRANSFERASE"/>
    <property type="match status" value="1"/>
</dbReference>
<dbReference type="KEGG" id="ckw:CKALI_08750"/>
<evidence type="ECO:0000256" key="1">
    <source>
        <dbReference type="SAM" id="SignalP"/>
    </source>
</evidence>
<dbReference type="GO" id="GO:0016603">
    <property type="term" value="F:glutaminyl-peptide cyclotransferase activity"/>
    <property type="evidence" value="ECO:0007669"/>
    <property type="project" value="InterPro"/>
</dbReference>
<dbReference type="RefSeq" id="WP_231580446.1">
    <property type="nucleotide sequence ID" value="NZ_CP046452.1"/>
</dbReference>